<feature type="domain" description="HTH arsR-type" evidence="2">
    <location>
        <begin position="12"/>
        <end position="102"/>
    </location>
</feature>
<dbReference type="SMART" id="SM00418">
    <property type="entry name" value="HTH_ARSR"/>
    <property type="match status" value="1"/>
</dbReference>
<reference evidence="4" key="1">
    <citation type="journal article" date="2019" name="Int. J. Syst. Evol. Microbiol.">
        <title>The Global Catalogue of Microorganisms (GCM) 10K type strain sequencing project: providing services to taxonomists for standard genome sequencing and annotation.</title>
        <authorList>
            <consortium name="The Broad Institute Genomics Platform"/>
            <consortium name="The Broad Institute Genome Sequencing Center for Infectious Disease"/>
            <person name="Wu L."/>
            <person name="Ma J."/>
        </authorList>
    </citation>
    <scope>NUCLEOTIDE SEQUENCE [LARGE SCALE GENOMIC DNA]</scope>
    <source>
        <strain evidence="4">CCUG 63369</strain>
    </source>
</reference>
<dbReference type="Gene3D" id="1.10.10.10">
    <property type="entry name" value="Winged helix-like DNA-binding domain superfamily/Winged helix DNA-binding domain"/>
    <property type="match status" value="1"/>
</dbReference>
<proteinExistence type="predicted"/>
<dbReference type="InterPro" id="IPR036388">
    <property type="entry name" value="WH-like_DNA-bd_sf"/>
</dbReference>
<dbReference type="InterPro" id="IPR011991">
    <property type="entry name" value="ArsR-like_HTH"/>
</dbReference>
<gene>
    <name evidence="3" type="ORF">ACFQZU_05115</name>
</gene>
<evidence type="ECO:0000313" key="3">
    <source>
        <dbReference type="EMBL" id="MFD0800699.1"/>
    </source>
</evidence>
<evidence type="ECO:0000313" key="4">
    <source>
        <dbReference type="Proteomes" id="UP001596956"/>
    </source>
</evidence>
<name>A0ABW3BED4_9ACTN</name>
<dbReference type="PANTHER" id="PTHR38600">
    <property type="entry name" value="TRANSCRIPTIONAL REGULATORY PROTEIN"/>
    <property type="match status" value="1"/>
</dbReference>
<dbReference type="InterPro" id="IPR001845">
    <property type="entry name" value="HTH_ArsR_DNA-bd_dom"/>
</dbReference>
<sequence length="121" mass="13209">MEVAPTGDALLGVLTALANPQRLRILAALSEERKYVSLLSRELGMSRPLTHLHLKRLEAIGLVTGSLELSDDGKAKKWFRATPFAITLSPETIAELVRTLTDERSAGPPAEHIDKPEGNEE</sequence>
<dbReference type="InterPro" id="IPR036390">
    <property type="entry name" value="WH_DNA-bd_sf"/>
</dbReference>
<comment type="caution">
    <text evidence="3">The sequence shown here is derived from an EMBL/GenBank/DDBJ whole genome shotgun (WGS) entry which is preliminary data.</text>
</comment>
<feature type="compositionally biased region" description="Basic and acidic residues" evidence="1">
    <location>
        <begin position="100"/>
        <end position="121"/>
    </location>
</feature>
<evidence type="ECO:0000259" key="2">
    <source>
        <dbReference type="SMART" id="SM00418"/>
    </source>
</evidence>
<evidence type="ECO:0000256" key="1">
    <source>
        <dbReference type="SAM" id="MobiDB-lite"/>
    </source>
</evidence>
<keyword evidence="4" id="KW-1185">Reference proteome</keyword>
<dbReference type="CDD" id="cd00090">
    <property type="entry name" value="HTH_ARSR"/>
    <property type="match status" value="1"/>
</dbReference>
<protein>
    <submittedName>
        <fullName evidence="3">ArsR/SmtB family transcription factor</fullName>
    </submittedName>
</protein>
<feature type="region of interest" description="Disordered" evidence="1">
    <location>
        <begin position="99"/>
        <end position="121"/>
    </location>
</feature>
<organism evidence="3 4">
    <name type="scientific">Streptomonospora algeriensis</name>
    <dbReference type="NCBI Taxonomy" id="995084"/>
    <lineage>
        <taxon>Bacteria</taxon>
        <taxon>Bacillati</taxon>
        <taxon>Actinomycetota</taxon>
        <taxon>Actinomycetes</taxon>
        <taxon>Streptosporangiales</taxon>
        <taxon>Nocardiopsidaceae</taxon>
        <taxon>Streptomonospora</taxon>
    </lineage>
</organism>
<dbReference type="Pfam" id="PF01022">
    <property type="entry name" value="HTH_5"/>
    <property type="match status" value="1"/>
</dbReference>
<dbReference type="EMBL" id="JBHTHR010000085">
    <property type="protein sequence ID" value="MFD0800699.1"/>
    <property type="molecule type" value="Genomic_DNA"/>
</dbReference>
<dbReference type="SUPFAM" id="SSF46785">
    <property type="entry name" value="Winged helix' DNA-binding domain"/>
    <property type="match status" value="1"/>
</dbReference>
<dbReference type="Proteomes" id="UP001596956">
    <property type="component" value="Unassembled WGS sequence"/>
</dbReference>
<dbReference type="PANTHER" id="PTHR38600:SF1">
    <property type="entry name" value="TRANSCRIPTIONAL REGULATORY PROTEIN"/>
    <property type="match status" value="1"/>
</dbReference>
<accession>A0ABW3BED4</accession>